<comment type="caution">
    <text evidence="1">The sequence shown here is derived from an EMBL/GenBank/DDBJ whole genome shotgun (WGS) entry which is preliminary data.</text>
</comment>
<gene>
    <name evidence="1" type="ORF">L2E82_39088</name>
</gene>
<proteinExistence type="predicted"/>
<sequence length="250" mass="28434">MFARIAKFAKYDVKKKGRPFEVHDQKSFKKVSGLRRPNVSFVEAVKGWNGEGNGIEEQERLGSKGDIGALLGRVWGKIVVTDPCLEDNLDWSFGVVCVRTSKKERIGETVEICCGQSKYRIRVWEIEGKTFDLGLKENLAERESGIKGNEALENDKSEEEDDGLLLEEESSKNFYGHEDEELDWDRDEEIKLASSENQTVNVAWEPPLEKVNGDIDRNEESDTYIGECPGFEMFKKANQEGKNRISVFQV</sequence>
<dbReference type="Proteomes" id="UP001055811">
    <property type="component" value="Linkage Group LG07"/>
</dbReference>
<organism evidence="1 2">
    <name type="scientific">Cichorium intybus</name>
    <name type="common">Chicory</name>
    <dbReference type="NCBI Taxonomy" id="13427"/>
    <lineage>
        <taxon>Eukaryota</taxon>
        <taxon>Viridiplantae</taxon>
        <taxon>Streptophyta</taxon>
        <taxon>Embryophyta</taxon>
        <taxon>Tracheophyta</taxon>
        <taxon>Spermatophyta</taxon>
        <taxon>Magnoliopsida</taxon>
        <taxon>eudicotyledons</taxon>
        <taxon>Gunneridae</taxon>
        <taxon>Pentapetalae</taxon>
        <taxon>asterids</taxon>
        <taxon>campanulids</taxon>
        <taxon>Asterales</taxon>
        <taxon>Asteraceae</taxon>
        <taxon>Cichorioideae</taxon>
        <taxon>Cichorieae</taxon>
        <taxon>Cichoriinae</taxon>
        <taxon>Cichorium</taxon>
    </lineage>
</organism>
<name>A0ACB9AI07_CICIN</name>
<accession>A0ACB9AI07</accession>
<protein>
    <submittedName>
        <fullName evidence="1">Uncharacterized protein</fullName>
    </submittedName>
</protein>
<keyword evidence="2" id="KW-1185">Reference proteome</keyword>
<evidence type="ECO:0000313" key="1">
    <source>
        <dbReference type="EMBL" id="KAI3709328.1"/>
    </source>
</evidence>
<reference evidence="1 2" key="2">
    <citation type="journal article" date="2022" name="Mol. Ecol. Resour.">
        <title>The genomes of chicory, endive, great burdock and yacon provide insights into Asteraceae paleo-polyploidization history and plant inulin production.</title>
        <authorList>
            <person name="Fan W."/>
            <person name="Wang S."/>
            <person name="Wang H."/>
            <person name="Wang A."/>
            <person name="Jiang F."/>
            <person name="Liu H."/>
            <person name="Zhao H."/>
            <person name="Xu D."/>
            <person name="Zhang Y."/>
        </authorList>
    </citation>
    <scope>NUCLEOTIDE SEQUENCE [LARGE SCALE GENOMIC DNA]</scope>
    <source>
        <strain evidence="2">cv. Punajuju</strain>
        <tissue evidence="1">Leaves</tissue>
    </source>
</reference>
<evidence type="ECO:0000313" key="2">
    <source>
        <dbReference type="Proteomes" id="UP001055811"/>
    </source>
</evidence>
<dbReference type="EMBL" id="CM042015">
    <property type="protein sequence ID" value="KAI3709328.1"/>
    <property type="molecule type" value="Genomic_DNA"/>
</dbReference>
<reference evidence="2" key="1">
    <citation type="journal article" date="2022" name="Mol. Ecol. Resour.">
        <title>The genomes of chicory, endive, great burdock and yacon provide insights into Asteraceae palaeo-polyploidization history and plant inulin production.</title>
        <authorList>
            <person name="Fan W."/>
            <person name="Wang S."/>
            <person name="Wang H."/>
            <person name="Wang A."/>
            <person name="Jiang F."/>
            <person name="Liu H."/>
            <person name="Zhao H."/>
            <person name="Xu D."/>
            <person name="Zhang Y."/>
        </authorList>
    </citation>
    <scope>NUCLEOTIDE SEQUENCE [LARGE SCALE GENOMIC DNA]</scope>
    <source>
        <strain evidence="2">cv. Punajuju</strain>
    </source>
</reference>